<evidence type="ECO:0000313" key="2">
    <source>
        <dbReference type="EMBL" id="KAI3944689.1"/>
    </source>
</evidence>
<evidence type="ECO:0000259" key="1">
    <source>
        <dbReference type="PROSITE" id="PS52045"/>
    </source>
</evidence>
<comment type="caution">
    <text evidence="2">The sequence shown here is derived from an EMBL/GenBank/DDBJ whole genome shotgun (WGS) entry which is preliminary data.</text>
</comment>
<accession>A0AAD4T9L1</accession>
<feature type="domain" description="Neprosin PEP catalytic" evidence="1">
    <location>
        <begin position="1"/>
        <end position="124"/>
    </location>
</feature>
<keyword evidence="3" id="KW-1185">Reference proteome</keyword>
<dbReference type="AlphaFoldDB" id="A0AAD4T9L1"/>
<sequence>MTGHWWLSIEKEAIGYWPNVLFTNMRHYALDVKFGGVAGALHEGPSPPMGNGHFPTEDNDFTNAGFMTEMKVFNETGDPVYFDLTRTGTEQDQSKNCYNLTYYFSEQQNYNYIEYGGPGGSSCISDSGQLVGILVNLLYNST</sequence>
<dbReference type="InterPro" id="IPR004314">
    <property type="entry name" value="Neprosin"/>
</dbReference>
<organism evidence="2 3">
    <name type="scientific">Papaver atlanticum</name>
    <dbReference type="NCBI Taxonomy" id="357466"/>
    <lineage>
        <taxon>Eukaryota</taxon>
        <taxon>Viridiplantae</taxon>
        <taxon>Streptophyta</taxon>
        <taxon>Embryophyta</taxon>
        <taxon>Tracheophyta</taxon>
        <taxon>Spermatophyta</taxon>
        <taxon>Magnoliopsida</taxon>
        <taxon>Ranunculales</taxon>
        <taxon>Papaveraceae</taxon>
        <taxon>Papaveroideae</taxon>
        <taxon>Papaver</taxon>
    </lineage>
</organism>
<proteinExistence type="predicted"/>
<reference evidence="2" key="1">
    <citation type="submission" date="2022-04" db="EMBL/GenBank/DDBJ databases">
        <title>A functionally conserved STORR gene fusion in Papaver species that diverged 16.8 million years ago.</title>
        <authorList>
            <person name="Catania T."/>
        </authorList>
    </citation>
    <scope>NUCLEOTIDE SEQUENCE</scope>
    <source>
        <strain evidence="2">S-188037</strain>
    </source>
</reference>
<gene>
    <name evidence="2" type="ORF">MKW98_021147</name>
</gene>
<dbReference type="EMBL" id="JAJJMB010004025">
    <property type="protein sequence ID" value="KAI3944689.1"/>
    <property type="molecule type" value="Genomic_DNA"/>
</dbReference>
<dbReference type="PANTHER" id="PTHR31589">
    <property type="entry name" value="PROTEIN, PUTATIVE (DUF239)-RELATED-RELATED"/>
    <property type="match status" value="1"/>
</dbReference>
<dbReference type="PROSITE" id="PS52045">
    <property type="entry name" value="NEPROSIN_PEP_CD"/>
    <property type="match status" value="1"/>
</dbReference>
<evidence type="ECO:0000313" key="3">
    <source>
        <dbReference type="Proteomes" id="UP001202328"/>
    </source>
</evidence>
<dbReference type="InterPro" id="IPR053168">
    <property type="entry name" value="Glutamic_endopeptidase"/>
</dbReference>
<dbReference type="Proteomes" id="UP001202328">
    <property type="component" value="Unassembled WGS sequence"/>
</dbReference>
<dbReference type="Pfam" id="PF03080">
    <property type="entry name" value="Neprosin"/>
    <property type="match status" value="1"/>
</dbReference>
<protein>
    <recommendedName>
        <fullName evidence="1">Neprosin PEP catalytic domain-containing protein</fullName>
    </recommendedName>
</protein>
<dbReference type="PANTHER" id="PTHR31589:SF233">
    <property type="entry name" value="PROTEIN, PUTATIVE (DUF239)-RELATED"/>
    <property type="match status" value="1"/>
</dbReference>
<name>A0AAD4T9L1_9MAGN</name>